<proteinExistence type="predicted"/>
<reference evidence="2 3" key="1">
    <citation type="journal article" date="2019" name="Int. J. Syst. Evol. Microbiol.">
        <title>The Global Catalogue of Microorganisms (GCM) 10K type strain sequencing project: providing services to taxonomists for standard genome sequencing and annotation.</title>
        <authorList>
            <consortium name="The Broad Institute Genomics Platform"/>
            <consortium name="The Broad Institute Genome Sequencing Center for Infectious Disease"/>
            <person name="Wu L."/>
            <person name="Ma J."/>
        </authorList>
    </citation>
    <scope>NUCLEOTIDE SEQUENCE [LARGE SCALE GENOMIC DNA]</scope>
    <source>
        <strain evidence="2 3">CGMCC 1.12689</strain>
    </source>
</reference>
<dbReference type="Proteomes" id="UP001597185">
    <property type="component" value="Unassembled WGS sequence"/>
</dbReference>
<gene>
    <name evidence="2" type="ORF">ACFR9T_06565</name>
</gene>
<evidence type="ECO:0000256" key="1">
    <source>
        <dbReference type="SAM" id="MobiDB-lite"/>
    </source>
</evidence>
<sequence>MTGSSQPQTQETMTESTHECGHSTDRDAISLPEVGRICRSCYTPFSLKKWDASLRRTKVHHQTGETTHYNTWLVGVDDFGRAVYHDEKQGRILKVVPKHHRAFRDEVDDDMRILRGYPHPHAAGYGHILNAPDNDVLVAVDSIKTSSRDFSKDDLVGYVTEHASVEGWHAISSPMLDCIRRYNSPRTRHEYEHADEVLNEFADDE</sequence>
<evidence type="ECO:0000313" key="2">
    <source>
        <dbReference type="EMBL" id="MFD1570250.1"/>
    </source>
</evidence>
<organism evidence="2 3">
    <name type="scientific">Halorubrum laminariae</name>
    <dbReference type="NCBI Taxonomy" id="1433523"/>
    <lineage>
        <taxon>Archaea</taxon>
        <taxon>Methanobacteriati</taxon>
        <taxon>Methanobacteriota</taxon>
        <taxon>Stenosarchaea group</taxon>
        <taxon>Halobacteria</taxon>
        <taxon>Halobacteriales</taxon>
        <taxon>Haloferacaceae</taxon>
        <taxon>Halorubrum</taxon>
    </lineage>
</organism>
<protein>
    <recommendedName>
        <fullName evidence="4">HNH endonuclease</fullName>
    </recommendedName>
</protein>
<keyword evidence="3" id="KW-1185">Reference proteome</keyword>
<feature type="compositionally biased region" description="Polar residues" evidence="1">
    <location>
        <begin position="1"/>
        <end position="15"/>
    </location>
</feature>
<evidence type="ECO:0008006" key="4">
    <source>
        <dbReference type="Google" id="ProtNLM"/>
    </source>
</evidence>
<accession>A0ABD6BZE5</accession>
<feature type="compositionally biased region" description="Basic and acidic residues" evidence="1">
    <location>
        <begin position="16"/>
        <end position="26"/>
    </location>
</feature>
<dbReference type="EMBL" id="JBHUDB010000002">
    <property type="protein sequence ID" value="MFD1570250.1"/>
    <property type="molecule type" value="Genomic_DNA"/>
</dbReference>
<feature type="region of interest" description="Disordered" evidence="1">
    <location>
        <begin position="1"/>
        <end position="26"/>
    </location>
</feature>
<name>A0ABD6BZE5_9EURY</name>
<evidence type="ECO:0000313" key="3">
    <source>
        <dbReference type="Proteomes" id="UP001597185"/>
    </source>
</evidence>
<dbReference type="RefSeq" id="WP_256396951.1">
    <property type="nucleotide sequence ID" value="NZ_JANHDL010000004.1"/>
</dbReference>
<comment type="caution">
    <text evidence="2">The sequence shown here is derived from an EMBL/GenBank/DDBJ whole genome shotgun (WGS) entry which is preliminary data.</text>
</comment>
<dbReference type="AlphaFoldDB" id="A0ABD6BZE5"/>